<reference evidence="3 4" key="1">
    <citation type="submission" date="2020-07" db="EMBL/GenBank/DDBJ databases">
        <title>Streptomyces isolated from Indian soil.</title>
        <authorList>
            <person name="Mandal S."/>
            <person name="Maiti P.K."/>
        </authorList>
    </citation>
    <scope>NUCLEOTIDE SEQUENCE [LARGE SCALE GENOMIC DNA]</scope>
    <source>
        <strain evidence="3 4">PSKA54</strain>
    </source>
</reference>
<keyword evidence="2" id="KW-0503">Monooxygenase</keyword>
<keyword evidence="4" id="KW-1185">Reference proteome</keyword>
<dbReference type="InterPro" id="IPR002397">
    <property type="entry name" value="Cyt_P450_B"/>
</dbReference>
<dbReference type="Gene3D" id="1.10.630.10">
    <property type="entry name" value="Cytochrome P450"/>
    <property type="match status" value="1"/>
</dbReference>
<dbReference type="GO" id="GO:0005506">
    <property type="term" value="F:iron ion binding"/>
    <property type="evidence" value="ECO:0007669"/>
    <property type="project" value="InterPro"/>
</dbReference>
<dbReference type="AlphaFoldDB" id="A0A7W2D2B4"/>
<keyword evidence="2" id="KW-0349">Heme</keyword>
<dbReference type="PANTHER" id="PTHR46696:SF1">
    <property type="entry name" value="CYTOCHROME P450 YJIB-RELATED"/>
    <property type="match status" value="1"/>
</dbReference>
<dbReference type="PANTHER" id="PTHR46696">
    <property type="entry name" value="P450, PUTATIVE (EUROFUNG)-RELATED"/>
    <property type="match status" value="1"/>
</dbReference>
<accession>A0A7W2D2B4</accession>
<dbReference type="GO" id="GO:0016705">
    <property type="term" value="F:oxidoreductase activity, acting on paired donors, with incorporation or reduction of molecular oxygen"/>
    <property type="evidence" value="ECO:0007669"/>
    <property type="project" value="InterPro"/>
</dbReference>
<dbReference type="GO" id="GO:0020037">
    <property type="term" value="F:heme binding"/>
    <property type="evidence" value="ECO:0007669"/>
    <property type="project" value="InterPro"/>
</dbReference>
<dbReference type="Proteomes" id="UP000586976">
    <property type="component" value="Unassembled WGS sequence"/>
</dbReference>
<dbReference type="PRINTS" id="PR00385">
    <property type="entry name" value="P450"/>
</dbReference>
<comment type="similarity">
    <text evidence="1 2">Belongs to the cytochrome P450 family.</text>
</comment>
<dbReference type="InterPro" id="IPR017972">
    <property type="entry name" value="Cyt_P450_CS"/>
</dbReference>
<evidence type="ECO:0000313" key="4">
    <source>
        <dbReference type="Proteomes" id="UP000586976"/>
    </source>
</evidence>
<sequence>MRRGSDGVWQVRGYEEARAVLRSTTTVQAGLGIETVEKLPSGIRRPVLYRDGPEHREHRRQTARFFTPRRVDERYRDVMVRVAETQIQKLQDAGRAHLPDLSFQLAIEVACAVIGLTESRPGIRQRLESFFPEKFGKPGLTSFHGFYWLWRQNANWLRVYLGDVRPAVRVRRRQRRDDLISHLLDEGCSAGEILGECLTFAAAGMVTTREFVSAAAWHLFSDPALLTRYQAADEPDRLAILHEILRLEPVVGRLSRRTTAPLALPGRGDETVTVPAGEVVDILIDAVNLDGRAVGASSERICPGRAMTEGAGPPGLSFGDGPHKCPGAHIAILETDVLLSRLFALPGLRMATPPRVAFNDAIGSYELRDFAVVLDGAR</sequence>
<evidence type="ECO:0000313" key="3">
    <source>
        <dbReference type="EMBL" id="MBA4863465.1"/>
    </source>
</evidence>
<dbReference type="PROSITE" id="PS00086">
    <property type="entry name" value="CYTOCHROME_P450"/>
    <property type="match status" value="1"/>
</dbReference>
<dbReference type="InterPro" id="IPR001128">
    <property type="entry name" value="Cyt_P450"/>
</dbReference>
<dbReference type="CDD" id="cd00302">
    <property type="entry name" value="cytochrome_P450"/>
    <property type="match status" value="1"/>
</dbReference>
<dbReference type="Pfam" id="PF00067">
    <property type="entry name" value="p450"/>
    <property type="match status" value="1"/>
</dbReference>
<dbReference type="GO" id="GO:0004497">
    <property type="term" value="F:monooxygenase activity"/>
    <property type="evidence" value="ECO:0007669"/>
    <property type="project" value="UniProtKB-KW"/>
</dbReference>
<name>A0A7W2D2B4_9ACTN</name>
<organism evidence="3 4">
    <name type="scientific">Streptomyces himalayensis subsp. aureolus</name>
    <dbReference type="NCBI Taxonomy" id="2758039"/>
    <lineage>
        <taxon>Bacteria</taxon>
        <taxon>Bacillati</taxon>
        <taxon>Actinomycetota</taxon>
        <taxon>Actinomycetes</taxon>
        <taxon>Kitasatosporales</taxon>
        <taxon>Streptomycetaceae</taxon>
        <taxon>Streptomyces</taxon>
        <taxon>Streptomyces himalayensis</taxon>
    </lineage>
</organism>
<comment type="caution">
    <text evidence="3">The sequence shown here is derived from an EMBL/GenBank/DDBJ whole genome shotgun (WGS) entry which is preliminary data.</text>
</comment>
<dbReference type="PRINTS" id="PR00359">
    <property type="entry name" value="BP450"/>
</dbReference>
<proteinExistence type="inferred from homology"/>
<evidence type="ECO:0000256" key="1">
    <source>
        <dbReference type="ARBA" id="ARBA00010617"/>
    </source>
</evidence>
<keyword evidence="2" id="KW-0479">Metal-binding</keyword>
<keyword evidence="2" id="KW-0408">Iron</keyword>
<evidence type="ECO:0000256" key="2">
    <source>
        <dbReference type="RuleBase" id="RU000461"/>
    </source>
</evidence>
<protein>
    <submittedName>
        <fullName evidence="3">Cytochrome P450</fullName>
    </submittedName>
</protein>
<gene>
    <name evidence="3" type="ORF">H1V43_19160</name>
</gene>
<dbReference type="EMBL" id="JACEQY010000020">
    <property type="protein sequence ID" value="MBA4863465.1"/>
    <property type="molecule type" value="Genomic_DNA"/>
</dbReference>
<keyword evidence="2" id="KW-0560">Oxidoreductase</keyword>
<dbReference type="SUPFAM" id="SSF48264">
    <property type="entry name" value="Cytochrome P450"/>
    <property type="match status" value="1"/>
</dbReference>
<dbReference type="RefSeq" id="WP_181865212.1">
    <property type="nucleotide sequence ID" value="NZ_JACEQY010000020.1"/>
</dbReference>
<dbReference type="InterPro" id="IPR036396">
    <property type="entry name" value="Cyt_P450_sf"/>
</dbReference>